<dbReference type="Proteomes" id="UP000790833">
    <property type="component" value="Unassembled WGS sequence"/>
</dbReference>
<keyword evidence="2 5" id="KW-0694">RNA-binding</keyword>
<evidence type="ECO:0000256" key="6">
    <source>
        <dbReference type="SAM" id="MobiDB-lite"/>
    </source>
</evidence>
<evidence type="ECO:0000256" key="4">
    <source>
        <dbReference type="ARBA" id="ARBA00023274"/>
    </source>
</evidence>
<dbReference type="SMART" id="SM00360">
    <property type="entry name" value="RRM"/>
    <property type="match status" value="1"/>
</dbReference>
<evidence type="ECO:0000256" key="2">
    <source>
        <dbReference type="ARBA" id="ARBA00022884"/>
    </source>
</evidence>
<keyword evidence="9" id="KW-1185">Reference proteome</keyword>
<dbReference type="PANTHER" id="PTHR13952">
    <property type="entry name" value="U1 SMALL NUCLEAR RIBONUCLEOPROTEIN 70 KD"/>
    <property type="match status" value="1"/>
</dbReference>
<dbReference type="GO" id="GO:0005685">
    <property type="term" value="C:U1 snRNP"/>
    <property type="evidence" value="ECO:0007669"/>
    <property type="project" value="TreeGrafter"/>
</dbReference>
<evidence type="ECO:0000313" key="9">
    <source>
        <dbReference type="Proteomes" id="UP000790833"/>
    </source>
</evidence>
<dbReference type="GO" id="GO:0071004">
    <property type="term" value="C:U2-type prespliceosome"/>
    <property type="evidence" value="ECO:0007669"/>
    <property type="project" value="TreeGrafter"/>
</dbReference>
<comment type="caution">
    <text evidence="8">The sequence shown here is derived from an EMBL/GenBank/DDBJ whole genome shotgun (WGS) entry which is preliminary data.</text>
</comment>
<evidence type="ECO:0000259" key="7">
    <source>
        <dbReference type="PROSITE" id="PS50102"/>
    </source>
</evidence>
<dbReference type="Pfam" id="PF12220">
    <property type="entry name" value="U1snRNP70_N"/>
    <property type="match status" value="1"/>
</dbReference>
<evidence type="ECO:0000256" key="1">
    <source>
        <dbReference type="ARBA" id="ARBA00004123"/>
    </source>
</evidence>
<dbReference type="InterPro" id="IPR022023">
    <property type="entry name" value="U1snRNP70_N"/>
</dbReference>
<feature type="region of interest" description="Disordered" evidence="6">
    <location>
        <begin position="221"/>
        <end position="272"/>
    </location>
</feature>
<feature type="compositionally biased region" description="Polar residues" evidence="6">
    <location>
        <begin position="1"/>
        <end position="10"/>
    </location>
</feature>
<dbReference type="GO" id="GO:0030619">
    <property type="term" value="F:U1 snRNA binding"/>
    <property type="evidence" value="ECO:0007669"/>
    <property type="project" value="TreeGrafter"/>
</dbReference>
<comment type="subcellular location">
    <subcellularLocation>
        <location evidence="1">Nucleus</location>
    </subcellularLocation>
</comment>
<feature type="compositionally biased region" description="Basic and acidic residues" evidence="6">
    <location>
        <begin position="64"/>
        <end position="81"/>
    </location>
</feature>
<feature type="compositionally biased region" description="Basic and acidic residues" evidence="6">
    <location>
        <begin position="11"/>
        <end position="21"/>
    </location>
</feature>
<evidence type="ECO:0000256" key="5">
    <source>
        <dbReference type="PROSITE-ProRule" id="PRU00176"/>
    </source>
</evidence>
<dbReference type="InterPro" id="IPR012677">
    <property type="entry name" value="Nucleotide-bd_a/b_plait_sf"/>
</dbReference>
<dbReference type="OrthoDB" id="4207594at2759"/>
<feature type="region of interest" description="Disordered" evidence="6">
    <location>
        <begin position="64"/>
        <end position="83"/>
    </location>
</feature>
<dbReference type="EMBL" id="JAHMUF010000019">
    <property type="protein sequence ID" value="KAG7192279.1"/>
    <property type="molecule type" value="Genomic_DNA"/>
</dbReference>
<dbReference type="GeneID" id="66115372"/>
<feature type="domain" description="RRM" evidence="7">
    <location>
        <begin position="121"/>
        <end position="207"/>
    </location>
</feature>
<dbReference type="InterPro" id="IPR051183">
    <property type="entry name" value="U1_U11-U12_snRNP_70-35kDa"/>
</dbReference>
<feature type="compositionally biased region" description="Polar residues" evidence="6">
    <location>
        <begin position="253"/>
        <end position="272"/>
    </location>
</feature>
<feature type="region of interest" description="Disordered" evidence="6">
    <location>
        <begin position="1"/>
        <end position="37"/>
    </location>
</feature>
<evidence type="ECO:0000256" key="3">
    <source>
        <dbReference type="ARBA" id="ARBA00023242"/>
    </source>
</evidence>
<keyword evidence="3" id="KW-0539">Nucleus</keyword>
<reference evidence="8" key="1">
    <citation type="submission" date="2021-03" db="EMBL/GenBank/DDBJ databases">
        <authorList>
            <person name="Palmer J.M."/>
        </authorList>
    </citation>
    <scope>NUCLEOTIDE SEQUENCE</scope>
    <source>
        <strain evidence="8">ARV_011</strain>
    </source>
</reference>
<proteinExistence type="predicted"/>
<dbReference type="InterPro" id="IPR000504">
    <property type="entry name" value="RRM_dom"/>
</dbReference>
<gene>
    <name evidence="8" type="ORF">KQ657_001998</name>
</gene>
<evidence type="ECO:0000313" key="8">
    <source>
        <dbReference type="EMBL" id="KAG7192279.1"/>
    </source>
</evidence>
<dbReference type="PROSITE" id="PS50102">
    <property type="entry name" value="RRM"/>
    <property type="match status" value="1"/>
</dbReference>
<dbReference type="GO" id="GO:0000398">
    <property type="term" value="P:mRNA splicing, via spliceosome"/>
    <property type="evidence" value="ECO:0007669"/>
    <property type="project" value="TreeGrafter"/>
</dbReference>
<keyword evidence="4" id="KW-0687">Ribonucleoprotein</keyword>
<dbReference type="SUPFAM" id="SSF54928">
    <property type="entry name" value="RNA-binding domain, RBD"/>
    <property type="match status" value="1"/>
</dbReference>
<dbReference type="InterPro" id="IPR035979">
    <property type="entry name" value="RBD_domain_sf"/>
</dbReference>
<sequence>MSQFASFSQDNTDKYPEEVQRLFKPRPPILHRKPLDLPAHLRKTHSITPLSQWKSEIEKYIEKDTLDKSQKRPKGPRDTFLENHQTSQYNLRKSTCLRVRQLQEWENATPESLARYKDPHRTVFVLRLDYRLQELDLLKHLNRFGDIESVTIIRDKKGNSRGYGFVVFENEADSHNCIKELAPTGLRIPMLESESDARTILVDMERGRLVRNWKPRRLGGGLGGRHYTRQSTSTLRNPHASAAAARTYERHGGSQNSFGNRRSHPQQRQQATTVSAVFAAAAAAAAGPISEIATSQPEVPVSIRDKYAQYVSATVSLQPNDKKECSTYKYQRTSLSVRNDLQLKFGDKKDNNN</sequence>
<accession>A0A9P7V6H7</accession>
<dbReference type="PANTHER" id="PTHR13952:SF5">
    <property type="entry name" value="U1 SMALL NUCLEAR RIBONUCLEOPROTEIN 70 KDA"/>
    <property type="match status" value="1"/>
</dbReference>
<organism evidence="8 9">
    <name type="scientific">Scheffersomyces spartinae</name>
    <dbReference type="NCBI Taxonomy" id="45513"/>
    <lineage>
        <taxon>Eukaryota</taxon>
        <taxon>Fungi</taxon>
        <taxon>Dikarya</taxon>
        <taxon>Ascomycota</taxon>
        <taxon>Saccharomycotina</taxon>
        <taxon>Pichiomycetes</taxon>
        <taxon>Debaryomycetaceae</taxon>
        <taxon>Scheffersomyces</taxon>
    </lineage>
</organism>
<dbReference type="AlphaFoldDB" id="A0A9P7V6H7"/>
<dbReference type="Gene3D" id="3.30.70.330">
    <property type="match status" value="1"/>
</dbReference>
<name>A0A9P7V6H7_9ASCO</name>
<dbReference type="GO" id="GO:0003729">
    <property type="term" value="F:mRNA binding"/>
    <property type="evidence" value="ECO:0007669"/>
    <property type="project" value="TreeGrafter"/>
</dbReference>
<dbReference type="GO" id="GO:0071011">
    <property type="term" value="C:precatalytic spliceosome"/>
    <property type="evidence" value="ECO:0007669"/>
    <property type="project" value="TreeGrafter"/>
</dbReference>
<dbReference type="Pfam" id="PF00076">
    <property type="entry name" value="RRM_1"/>
    <property type="match status" value="1"/>
</dbReference>
<dbReference type="RefSeq" id="XP_043047829.1">
    <property type="nucleotide sequence ID" value="XM_043192774.1"/>
</dbReference>
<protein>
    <recommendedName>
        <fullName evidence="7">RRM domain-containing protein</fullName>
    </recommendedName>
</protein>